<dbReference type="Proteomes" id="UP000053660">
    <property type="component" value="Unassembled WGS sequence"/>
</dbReference>
<evidence type="ECO:0000313" key="2">
    <source>
        <dbReference type="EMBL" id="KHJ79247.1"/>
    </source>
</evidence>
<dbReference type="EMBL" id="KN606033">
    <property type="protein sequence ID" value="KHJ79247.1"/>
    <property type="molecule type" value="Genomic_DNA"/>
</dbReference>
<proteinExistence type="predicted"/>
<feature type="non-terminal residue" evidence="2">
    <location>
        <position position="111"/>
    </location>
</feature>
<feature type="domain" description="Aldehyde oxidase/xanthine dehydrogenase second molybdopterin binding" evidence="1">
    <location>
        <begin position="33"/>
        <end position="111"/>
    </location>
</feature>
<organism evidence="2 3">
    <name type="scientific">Oesophagostomum dentatum</name>
    <name type="common">Nodular worm</name>
    <dbReference type="NCBI Taxonomy" id="61180"/>
    <lineage>
        <taxon>Eukaryota</taxon>
        <taxon>Metazoa</taxon>
        <taxon>Ecdysozoa</taxon>
        <taxon>Nematoda</taxon>
        <taxon>Chromadorea</taxon>
        <taxon>Rhabditida</taxon>
        <taxon>Rhabditina</taxon>
        <taxon>Rhabditomorpha</taxon>
        <taxon>Strongyloidea</taxon>
        <taxon>Strongylidae</taxon>
        <taxon>Oesophagostomum</taxon>
    </lineage>
</organism>
<sequence length="111" mass="12710">MSKIREMNFYQEGESTHFGMPLKQNNIARTWYECKEASEYERRKVEVLTYNSANKYRKRGICMIPTRFAVGFHAKHLCQGGALVMIYSDGSVLVSHGGTEMGQGIHTKMLQ</sequence>
<dbReference type="PANTHER" id="PTHR45444:SF3">
    <property type="entry name" value="XANTHINE DEHYDROGENASE"/>
    <property type="match status" value="1"/>
</dbReference>
<dbReference type="GO" id="GO:0016491">
    <property type="term" value="F:oxidoreductase activity"/>
    <property type="evidence" value="ECO:0007669"/>
    <property type="project" value="InterPro"/>
</dbReference>
<accession>A0A0B1S6W8</accession>
<dbReference type="SUPFAM" id="SSF56003">
    <property type="entry name" value="Molybdenum cofactor-binding domain"/>
    <property type="match status" value="1"/>
</dbReference>
<dbReference type="AlphaFoldDB" id="A0A0B1S6W8"/>
<dbReference type="OrthoDB" id="5817912at2759"/>
<dbReference type="GO" id="GO:0005506">
    <property type="term" value="F:iron ion binding"/>
    <property type="evidence" value="ECO:0007669"/>
    <property type="project" value="InterPro"/>
</dbReference>
<dbReference type="Pfam" id="PF20256">
    <property type="entry name" value="MoCoBD_2"/>
    <property type="match status" value="1"/>
</dbReference>
<gene>
    <name evidence="2" type="ORF">OESDEN_21112</name>
</gene>
<dbReference type="InterPro" id="IPR037165">
    <property type="entry name" value="AldOxase/xan_DH_Mopterin-bd_sf"/>
</dbReference>
<dbReference type="InterPro" id="IPR046867">
    <property type="entry name" value="AldOxase/xan_DH_MoCoBD2"/>
</dbReference>
<evidence type="ECO:0000313" key="3">
    <source>
        <dbReference type="Proteomes" id="UP000053660"/>
    </source>
</evidence>
<dbReference type="InterPro" id="IPR016208">
    <property type="entry name" value="Ald_Oxase/xanthine_DH-like"/>
</dbReference>
<reference evidence="2 3" key="1">
    <citation type="submission" date="2014-03" db="EMBL/GenBank/DDBJ databases">
        <title>Draft genome of the hookworm Oesophagostomum dentatum.</title>
        <authorList>
            <person name="Mitreva M."/>
        </authorList>
    </citation>
    <scope>NUCLEOTIDE SEQUENCE [LARGE SCALE GENOMIC DNA]</scope>
    <source>
        <strain evidence="2 3">OD-Hann</strain>
    </source>
</reference>
<protein>
    <recommendedName>
        <fullName evidence="1">Aldehyde oxidase/xanthine dehydrogenase second molybdopterin binding domain-containing protein</fullName>
    </recommendedName>
</protein>
<dbReference type="Gene3D" id="3.30.365.10">
    <property type="entry name" value="Aldehyde oxidase/xanthine dehydrogenase, molybdopterin binding domain"/>
    <property type="match status" value="2"/>
</dbReference>
<evidence type="ECO:0000259" key="1">
    <source>
        <dbReference type="Pfam" id="PF20256"/>
    </source>
</evidence>
<name>A0A0B1S6W8_OESDE</name>
<keyword evidence="3" id="KW-1185">Reference proteome</keyword>
<dbReference type="PANTHER" id="PTHR45444">
    <property type="entry name" value="XANTHINE DEHYDROGENASE"/>
    <property type="match status" value="1"/>
</dbReference>